<comment type="caution">
    <text evidence="1">The sequence shown here is derived from an EMBL/GenBank/DDBJ whole genome shotgun (WGS) entry which is preliminary data.</text>
</comment>
<protein>
    <submittedName>
        <fullName evidence="1">Protein CHUP1 chloroplastic-like</fullName>
    </submittedName>
</protein>
<proteinExistence type="predicted"/>
<dbReference type="Proteomes" id="UP000265520">
    <property type="component" value="Unassembled WGS sequence"/>
</dbReference>
<accession>A0A392RNV1</accession>
<sequence length="37" mass="4458">MERTVYTLLRTRDSLMRNCKEFQIPVEWMLDNGIIGK</sequence>
<keyword evidence="2" id="KW-1185">Reference proteome</keyword>
<reference evidence="1 2" key="1">
    <citation type="journal article" date="2018" name="Front. Plant Sci.">
        <title>Red Clover (Trifolium pratense) and Zigzag Clover (T. medium) - A Picture of Genomic Similarities and Differences.</title>
        <authorList>
            <person name="Dluhosova J."/>
            <person name="Istvanek J."/>
            <person name="Nedelnik J."/>
            <person name="Repkova J."/>
        </authorList>
    </citation>
    <scope>NUCLEOTIDE SEQUENCE [LARGE SCALE GENOMIC DNA]</scope>
    <source>
        <strain evidence="2">cv. 10/8</strain>
        <tissue evidence="1">Leaf</tissue>
    </source>
</reference>
<evidence type="ECO:0000313" key="1">
    <source>
        <dbReference type="EMBL" id="MCI37979.1"/>
    </source>
</evidence>
<dbReference type="AlphaFoldDB" id="A0A392RNV1"/>
<dbReference type="EMBL" id="LXQA010250604">
    <property type="protein sequence ID" value="MCI37979.1"/>
    <property type="molecule type" value="Genomic_DNA"/>
</dbReference>
<feature type="non-terminal residue" evidence="1">
    <location>
        <position position="37"/>
    </location>
</feature>
<name>A0A392RNV1_9FABA</name>
<organism evidence="1 2">
    <name type="scientific">Trifolium medium</name>
    <dbReference type="NCBI Taxonomy" id="97028"/>
    <lineage>
        <taxon>Eukaryota</taxon>
        <taxon>Viridiplantae</taxon>
        <taxon>Streptophyta</taxon>
        <taxon>Embryophyta</taxon>
        <taxon>Tracheophyta</taxon>
        <taxon>Spermatophyta</taxon>
        <taxon>Magnoliopsida</taxon>
        <taxon>eudicotyledons</taxon>
        <taxon>Gunneridae</taxon>
        <taxon>Pentapetalae</taxon>
        <taxon>rosids</taxon>
        <taxon>fabids</taxon>
        <taxon>Fabales</taxon>
        <taxon>Fabaceae</taxon>
        <taxon>Papilionoideae</taxon>
        <taxon>50 kb inversion clade</taxon>
        <taxon>NPAAA clade</taxon>
        <taxon>Hologalegina</taxon>
        <taxon>IRL clade</taxon>
        <taxon>Trifolieae</taxon>
        <taxon>Trifolium</taxon>
    </lineage>
</organism>
<evidence type="ECO:0000313" key="2">
    <source>
        <dbReference type="Proteomes" id="UP000265520"/>
    </source>
</evidence>